<protein>
    <submittedName>
        <fullName evidence="9">Acyl-CoA dehydrogenase family protein</fullName>
    </submittedName>
</protein>
<evidence type="ECO:0000256" key="1">
    <source>
        <dbReference type="ARBA" id="ARBA00001974"/>
    </source>
</evidence>
<dbReference type="InterPro" id="IPR009100">
    <property type="entry name" value="AcylCoA_DH/oxidase_NM_dom_sf"/>
</dbReference>
<dbReference type="InterPro" id="IPR036250">
    <property type="entry name" value="AcylCo_DH-like_C"/>
</dbReference>
<reference evidence="10" key="1">
    <citation type="journal article" date="2019" name="Int. J. Syst. Evol. Microbiol.">
        <title>The Global Catalogue of Microorganisms (GCM) 10K type strain sequencing project: providing services to taxonomists for standard genome sequencing and annotation.</title>
        <authorList>
            <consortium name="The Broad Institute Genomics Platform"/>
            <consortium name="The Broad Institute Genome Sequencing Center for Infectious Disease"/>
            <person name="Wu L."/>
            <person name="Ma J."/>
        </authorList>
    </citation>
    <scope>NUCLEOTIDE SEQUENCE [LARGE SCALE GENOMIC DNA]</scope>
    <source>
        <strain evidence="10">KCTC 23707</strain>
    </source>
</reference>
<evidence type="ECO:0000259" key="6">
    <source>
        <dbReference type="Pfam" id="PF00441"/>
    </source>
</evidence>
<proteinExistence type="inferred from homology"/>
<dbReference type="InterPro" id="IPR009075">
    <property type="entry name" value="AcylCo_DH/oxidase_C"/>
</dbReference>
<dbReference type="Gene3D" id="1.20.140.10">
    <property type="entry name" value="Butyryl-CoA Dehydrogenase, subunit A, domain 3"/>
    <property type="match status" value="1"/>
</dbReference>
<dbReference type="InterPro" id="IPR052166">
    <property type="entry name" value="Diverse_Acyl-CoA_DH"/>
</dbReference>
<dbReference type="InterPro" id="IPR013786">
    <property type="entry name" value="AcylCoA_DH/ox_N"/>
</dbReference>
<evidence type="ECO:0000313" key="10">
    <source>
        <dbReference type="Proteomes" id="UP001597373"/>
    </source>
</evidence>
<comment type="cofactor">
    <cofactor evidence="1 5">
        <name>FAD</name>
        <dbReference type="ChEBI" id="CHEBI:57692"/>
    </cofactor>
</comment>
<dbReference type="RefSeq" id="WP_345097771.1">
    <property type="nucleotide sequence ID" value="NZ_BAABGS010000009.1"/>
</dbReference>
<sequence>MTTSPEFHAPVEDILFSLEHVARASRIPDWDAELAREVISHFAAFAEERIAPLNAPGDVEGCRLEDGRVRMPTGFGDVFRELAEQGWQGLAAPEEFGGQNLNVAINGAICEIFAGANHSLQMVAGLVPGAISTLLRFGSEDQQRRFIPPLIEGRWLATMALTEAGAGSDLSVIRTRATREGDRWRIEGEKIFISGGDQDMSEGILHLVLARTGSMEDGSRGLSLFACPSHLADGSRNRISVLRIEEKLGLHASPTCQLAFDGAEGELLGEEGMGLRAMFALMNHARLDVALQGVAHAARGADLAQRYAAERRQGRGASGQPVTIDRHADVVRMIEEADAWAVGGRALVHLAMVEGSQPGGETFLSFMTPVCKWLCTEGGIRAADLAIQVMGGYGYLREYGAEQNWRDVRICAIYEGTNGIHALTNATRSLKSEGGAGAAAFAAFLRASGPELDDVARTWEEEARRVAASPAPAEEAHGFMRLTAMAAWRAAWARLEKAAREQGHERYLKLARRAVSMSGVGWE</sequence>
<dbReference type="EMBL" id="JBHUIR010000010">
    <property type="protein sequence ID" value="MFD2258610.1"/>
    <property type="molecule type" value="Genomic_DNA"/>
</dbReference>
<dbReference type="SUPFAM" id="SSF56645">
    <property type="entry name" value="Acyl-CoA dehydrogenase NM domain-like"/>
    <property type="match status" value="1"/>
</dbReference>
<keyword evidence="5" id="KW-0560">Oxidoreductase</keyword>
<comment type="similarity">
    <text evidence="2 5">Belongs to the acyl-CoA dehydrogenase family.</text>
</comment>
<dbReference type="PANTHER" id="PTHR42803:SF1">
    <property type="entry name" value="BROAD-SPECIFICITY LINEAR ACYL-COA DEHYDROGENASE FADE5"/>
    <property type="match status" value="1"/>
</dbReference>
<evidence type="ECO:0000313" key="9">
    <source>
        <dbReference type="EMBL" id="MFD2258610.1"/>
    </source>
</evidence>
<evidence type="ECO:0000256" key="2">
    <source>
        <dbReference type="ARBA" id="ARBA00009347"/>
    </source>
</evidence>
<feature type="domain" description="Acyl-CoA dehydrogenase/oxidase N-terminal" evidence="8">
    <location>
        <begin position="36"/>
        <end position="153"/>
    </location>
</feature>
<dbReference type="Pfam" id="PF02771">
    <property type="entry name" value="Acyl-CoA_dh_N"/>
    <property type="match status" value="1"/>
</dbReference>
<dbReference type="Proteomes" id="UP001597373">
    <property type="component" value="Unassembled WGS sequence"/>
</dbReference>
<comment type="caution">
    <text evidence="9">The sequence shown here is derived from an EMBL/GenBank/DDBJ whole genome shotgun (WGS) entry which is preliminary data.</text>
</comment>
<feature type="domain" description="Acyl-CoA oxidase/dehydrogenase middle" evidence="7">
    <location>
        <begin position="159"/>
        <end position="261"/>
    </location>
</feature>
<dbReference type="InterPro" id="IPR006091">
    <property type="entry name" value="Acyl-CoA_Oxase/DH_mid-dom"/>
</dbReference>
<keyword evidence="10" id="KW-1185">Reference proteome</keyword>
<keyword evidence="3 5" id="KW-0285">Flavoprotein</keyword>
<accession>A0ABW5DGX9</accession>
<evidence type="ECO:0000259" key="7">
    <source>
        <dbReference type="Pfam" id="PF02770"/>
    </source>
</evidence>
<dbReference type="SUPFAM" id="SSF47203">
    <property type="entry name" value="Acyl-CoA dehydrogenase C-terminal domain-like"/>
    <property type="match status" value="1"/>
</dbReference>
<dbReference type="Gene3D" id="2.40.110.10">
    <property type="entry name" value="Butyryl-CoA Dehydrogenase, subunit A, domain 2"/>
    <property type="match status" value="1"/>
</dbReference>
<organism evidence="9 10">
    <name type="scientific">Chelativorans composti</name>
    <dbReference type="NCBI Taxonomy" id="768533"/>
    <lineage>
        <taxon>Bacteria</taxon>
        <taxon>Pseudomonadati</taxon>
        <taxon>Pseudomonadota</taxon>
        <taxon>Alphaproteobacteria</taxon>
        <taxon>Hyphomicrobiales</taxon>
        <taxon>Phyllobacteriaceae</taxon>
        <taxon>Chelativorans</taxon>
    </lineage>
</organism>
<evidence type="ECO:0000259" key="8">
    <source>
        <dbReference type="Pfam" id="PF02771"/>
    </source>
</evidence>
<dbReference type="InterPro" id="IPR046373">
    <property type="entry name" value="Acyl-CoA_Oxase/DH_mid-dom_sf"/>
</dbReference>
<name>A0ABW5DGX9_9HYPH</name>
<dbReference type="PANTHER" id="PTHR42803">
    <property type="entry name" value="ACYL-COA DEHYDROGENASE"/>
    <property type="match status" value="1"/>
</dbReference>
<gene>
    <name evidence="9" type="ORF">ACFSMZ_02340</name>
</gene>
<keyword evidence="4 5" id="KW-0274">FAD</keyword>
<evidence type="ECO:0000256" key="4">
    <source>
        <dbReference type="ARBA" id="ARBA00022827"/>
    </source>
</evidence>
<dbReference type="InterPro" id="IPR037069">
    <property type="entry name" value="AcylCoA_DH/ox_N_sf"/>
</dbReference>
<dbReference type="Gene3D" id="1.10.540.10">
    <property type="entry name" value="Acyl-CoA dehydrogenase/oxidase, N-terminal domain"/>
    <property type="match status" value="1"/>
</dbReference>
<dbReference type="Pfam" id="PF00441">
    <property type="entry name" value="Acyl-CoA_dh_1"/>
    <property type="match status" value="1"/>
</dbReference>
<evidence type="ECO:0000256" key="5">
    <source>
        <dbReference type="RuleBase" id="RU362125"/>
    </source>
</evidence>
<feature type="domain" description="Acyl-CoA dehydrogenase/oxidase C-terminal" evidence="6">
    <location>
        <begin position="272"/>
        <end position="428"/>
    </location>
</feature>
<evidence type="ECO:0000256" key="3">
    <source>
        <dbReference type="ARBA" id="ARBA00022630"/>
    </source>
</evidence>
<dbReference type="Pfam" id="PF02770">
    <property type="entry name" value="Acyl-CoA_dh_M"/>
    <property type="match status" value="1"/>
</dbReference>